<protein>
    <submittedName>
        <fullName evidence="3">PE-PGRS family protein</fullName>
    </submittedName>
</protein>
<organism evidence="3 4">
    <name type="scientific">Chondromyces apiculatus DSM 436</name>
    <dbReference type="NCBI Taxonomy" id="1192034"/>
    <lineage>
        <taxon>Bacteria</taxon>
        <taxon>Pseudomonadati</taxon>
        <taxon>Myxococcota</taxon>
        <taxon>Polyangia</taxon>
        <taxon>Polyangiales</taxon>
        <taxon>Polyangiaceae</taxon>
        <taxon>Chondromyces</taxon>
    </lineage>
</organism>
<feature type="signal peptide" evidence="2">
    <location>
        <begin position="1"/>
        <end position="27"/>
    </location>
</feature>
<keyword evidence="1" id="KW-0472">Membrane</keyword>
<comment type="caution">
    <text evidence="3">The sequence shown here is derived from an EMBL/GenBank/DDBJ whole genome shotgun (WGS) entry which is preliminary data.</text>
</comment>
<proteinExistence type="predicted"/>
<dbReference type="RefSeq" id="WP_044247694.1">
    <property type="nucleotide sequence ID" value="NZ_ASRX01000061.1"/>
</dbReference>
<dbReference type="OrthoDB" id="5485969at2"/>
<sequence length="538" mass="53142">MPRNSALLPAFASLVLASLAGASPAAALVTQPNGQVMPVNSNNGETQLFTLFAQRGENLDYQQDGKTSPATFSPLCDFRATFVLKQSGSSLGVGWYNVDPAATTAPALADIHVIVPAGSPVGTVITATDIKNDPNYLNGEIGFALVGGQTHYSEQKWNPLCSGCNPPGNWITGVIYASTVTANAYYLAFEDGNVGATPNSFQNDGDYNDYVYFFEGLVCSGGGEPCDTGLPGVCAQGVTQCASGGVVCEGLVPASGETCDGIDNDCDGATDNGDLCQEGYVCDKGTCVQACGIGEFVCFDGKVCDANGFCVDPACADVVCDAGQVCVGGTCKAPCDGVSCPYPTVCRVGACVDPCANVMCDDGQVCDNGVCRTSCSCAPCAGGLSCEAQSGVCLEEACLTVTCDAGTHCVAGTCVDSCEGATCPSGQVCTEGACVDDPNAGTGGNGGGTTGITVGVSVGGSGATGGAGGEGGAASGGASGGTGTAGESSGCGCRTAGASETTGASGAAGAAGMGGVGLLALGLLGLRRRPRRARRDQV</sequence>
<evidence type="ECO:0000256" key="1">
    <source>
        <dbReference type="SAM" id="Phobius"/>
    </source>
</evidence>
<dbReference type="EMBL" id="ASRX01000061">
    <property type="protein sequence ID" value="EYF02433.1"/>
    <property type="molecule type" value="Genomic_DNA"/>
</dbReference>
<evidence type="ECO:0000313" key="3">
    <source>
        <dbReference type="EMBL" id="EYF02433.1"/>
    </source>
</evidence>
<gene>
    <name evidence="3" type="ORF">CAP_7204</name>
</gene>
<name>A0A017SZN5_9BACT</name>
<accession>A0A017SZN5</accession>
<feature type="transmembrane region" description="Helical" evidence="1">
    <location>
        <begin position="503"/>
        <end position="526"/>
    </location>
</feature>
<keyword evidence="4" id="KW-1185">Reference proteome</keyword>
<dbReference type="Proteomes" id="UP000019678">
    <property type="component" value="Unassembled WGS sequence"/>
</dbReference>
<evidence type="ECO:0000256" key="2">
    <source>
        <dbReference type="SAM" id="SignalP"/>
    </source>
</evidence>
<keyword evidence="1" id="KW-0812">Transmembrane</keyword>
<dbReference type="STRING" id="1192034.CAP_7204"/>
<dbReference type="AlphaFoldDB" id="A0A017SZN5"/>
<keyword evidence="1" id="KW-1133">Transmembrane helix</keyword>
<reference evidence="3 4" key="1">
    <citation type="submission" date="2013-05" db="EMBL/GenBank/DDBJ databases">
        <title>Genome assembly of Chondromyces apiculatus DSM 436.</title>
        <authorList>
            <person name="Sharma G."/>
            <person name="Khatri I."/>
            <person name="Kaur C."/>
            <person name="Mayilraj S."/>
            <person name="Subramanian S."/>
        </authorList>
    </citation>
    <scope>NUCLEOTIDE SEQUENCE [LARGE SCALE GENOMIC DNA]</scope>
    <source>
        <strain evidence="3 4">DSM 436</strain>
    </source>
</reference>
<keyword evidence="2" id="KW-0732">Signal</keyword>
<feature type="chain" id="PRO_5001499797" evidence="2">
    <location>
        <begin position="28"/>
        <end position="538"/>
    </location>
</feature>
<evidence type="ECO:0000313" key="4">
    <source>
        <dbReference type="Proteomes" id="UP000019678"/>
    </source>
</evidence>